<dbReference type="AlphaFoldDB" id="A0A2M8F4D1"/>
<evidence type="ECO:0000313" key="1">
    <source>
        <dbReference type="EMBL" id="PJC34132.1"/>
    </source>
</evidence>
<accession>A0A2M8F4D1</accession>
<name>A0A2M8F4D1_9BACT</name>
<dbReference type="Proteomes" id="UP000231383">
    <property type="component" value="Unassembled WGS sequence"/>
</dbReference>
<evidence type="ECO:0000313" key="2">
    <source>
        <dbReference type="Proteomes" id="UP000231383"/>
    </source>
</evidence>
<organism evidence="1 2">
    <name type="scientific">Candidatus Roizmanbacteria bacterium CG_4_9_14_0_2_um_filter_39_13</name>
    <dbReference type="NCBI Taxonomy" id="1974839"/>
    <lineage>
        <taxon>Bacteria</taxon>
        <taxon>Candidatus Roizmaniibacteriota</taxon>
    </lineage>
</organism>
<sequence>MSNIDNETFLRYMGKVATEKAAQKLNEQRRVALGEYETAARDKAKELLRLASSIFEPALGQLSSAYADDSGSLVDYYRRFKINELIIQSLAGEDPTPVFNGFMVKTGARNPEAYPVYSVNTGQPSSVLVFPVQTVDSAIELRQVRHHEGCPVSGLYVVQSDGYGFPRLPAQEEFMIVSSFPFVERGTLARQHCPDPYRPSFTILRNDYLLLPSLQKKEPIDNPYIRAVRCLEPAWLGSATAEEVTQAQSTLPGEVYDLWQHAIRNTYLGVGIPS</sequence>
<proteinExistence type="predicted"/>
<dbReference type="EMBL" id="PFSC01000009">
    <property type="protein sequence ID" value="PJC34132.1"/>
    <property type="molecule type" value="Genomic_DNA"/>
</dbReference>
<comment type="caution">
    <text evidence="1">The sequence shown here is derived from an EMBL/GenBank/DDBJ whole genome shotgun (WGS) entry which is preliminary data.</text>
</comment>
<protein>
    <submittedName>
        <fullName evidence="1">Uncharacterized protein</fullName>
    </submittedName>
</protein>
<reference evidence="2" key="1">
    <citation type="submission" date="2017-09" db="EMBL/GenBank/DDBJ databases">
        <title>Depth-based differentiation of microbial function through sediment-hosted aquifers and enrichment of novel symbionts in the deep terrestrial subsurface.</title>
        <authorList>
            <person name="Probst A.J."/>
            <person name="Ladd B."/>
            <person name="Jarett J.K."/>
            <person name="Geller-Mcgrath D.E."/>
            <person name="Sieber C.M.K."/>
            <person name="Emerson J.B."/>
            <person name="Anantharaman K."/>
            <person name="Thomas B.C."/>
            <person name="Malmstrom R."/>
            <person name="Stieglmeier M."/>
            <person name="Klingl A."/>
            <person name="Woyke T."/>
            <person name="Ryan C.M."/>
            <person name="Banfield J.F."/>
        </authorList>
    </citation>
    <scope>NUCLEOTIDE SEQUENCE [LARGE SCALE GENOMIC DNA]</scope>
</reference>
<gene>
    <name evidence="1" type="ORF">CO051_00375</name>
</gene>